<dbReference type="Proteomes" id="UP000807353">
    <property type="component" value="Unassembled WGS sequence"/>
</dbReference>
<comment type="cofactor">
    <cofactor evidence="1">
        <name>Zn(2+)</name>
        <dbReference type="ChEBI" id="CHEBI:29105"/>
    </cofactor>
</comment>
<evidence type="ECO:0000256" key="2">
    <source>
        <dbReference type="ARBA" id="ARBA00022723"/>
    </source>
</evidence>
<dbReference type="GO" id="GO:0008270">
    <property type="term" value="F:zinc ion binding"/>
    <property type="evidence" value="ECO:0007669"/>
    <property type="project" value="TreeGrafter"/>
</dbReference>
<dbReference type="GO" id="GO:0046098">
    <property type="term" value="P:guanine metabolic process"/>
    <property type="evidence" value="ECO:0007669"/>
    <property type="project" value="TreeGrafter"/>
</dbReference>
<evidence type="ECO:0000259" key="5">
    <source>
        <dbReference type="Pfam" id="PF01979"/>
    </source>
</evidence>
<dbReference type="GO" id="GO:0008892">
    <property type="term" value="F:guanine deaminase activity"/>
    <property type="evidence" value="ECO:0007669"/>
    <property type="project" value="TreeGrafter"/>
</dbReference>
<dbReference type="EMBL" id="MU150371">
    <property type="protein sequence ID" value="KAF9457435.1"/>
    <property type="molecule type" value="Genomic_DNA"/>
</dbReference>
<evidence type="ECO:0000313" key="7">
    <source>
        <dbReference type="Proteomes" id="UP000807353"/>
    </source>
</evidence>
<gene>
    <name evidence="6" type="ORF">BDZ94DRAFT_1285273</name>
</gene>
<dbReference type="PANTHER" id="PTHR11271">
    <property type="entry name" value="GUANINE DEAMINASE"/>
    <property type="match status" value="1"/>
</dbReference>
<proteinExistence type="predicted"/>
<dbReference type="InterPro" id="IPR032466">
    <property type="entry name" value="Metal_Hydrolase"/>
</dbReference>
<evidence type="ECO:0000256" key="3">
    <source>
        <dbReference type="ARBA" id="ARBA00022801"/>
    </source>
</evidence>
<evidence type="ECO:0000313" key="6">
    <source>
        <dbReference type="EMBL" id="KAF9457435.1"/>
    </source>
</evidence>
<comment type="caution">
    <text evidence="6">The sequence shown here is derived from an EMBL/GenBank/DDBJ whole genome shotgun (WGS) entry which is preliminary data.</text>
</comment>
<accession>A0A9P6CCT2</accession>
<dbReference type="Pfam" id="PF01979">
    <property type="entry name" value="Amidohydro_1"/>
    <property type="match status" value="1"/>
</dbReference>
<sequence length="476" mass="51684">MSSTLIQGTFVCTPTIGSLQILSDHLIAVSSTTGLITHFAPITSSSSIELLQSSPSPPIVLPPGTFLLPNFCDLHIHAPQFLYQGTGLHLPLMQWLDEYAYKAEERLDADAGLARRVYTRLATRLVEKGTGTVLLFGTIKEETNLILAEIMQKAGLRAFVGKLSMDISSRPTYTEPSAAASLYSASSFITQCQHLTSSLPLHRRLVAPVLTPRFVPTCSDELLSGLAALSVSQSLVIQSHMSESRDEVTWVRDLRGAEDIEVFEKHGLLTPRTIQAHCTFLSIPNLTHLSTLGTAVAHCPLSNAYFSDKPFPLREALIQGVKVGLGTDVAGGYDLDIMSSMRYAVAVSRMREGTRALTVHADGPRVPAVGASAENLSINWQEALYLATQGGAHALGLPPGSGNFEIGTPFDAQQIQLLDPETRQGIGALDFFDLETGAEGNILLTLEMVEKWWCVGDDRNRVGMWVQGNNLFEKAR</sequence>
<reference evidence="6" key="1">
    <citation type="submission" date="2020-11" db="EMBL/GenBank/DDBJ databases">
        <authorList>
            <consortium name="DOE Joint Genome Institute"/>
            <person name="Ahrendt S."/>
            <person name="Riley R."/>
            <person name="Andreopoulos W."/>
            <person name="Labutti K."/>
            <person name="Pangilinan J."/>
            <person name="Ruiz-Duenas F.J."/>
            <person name="Barrasa J.M."/>
            <person name="Sanchez-Garcia M."/>
            <person name="Camarero S."/>
            <person name="Miyauchi S."/>
            <person name="Serrano A."/>
            <person name="Linde D."/>
            <person name="Babiker R."/>
            <person name="Drula E."/>
            <person name="Ayuso-Fernandez I."/>
            <person name="Pacheco R."/>
            <person name="Padilla G."/>
            <person name="Ferreira P."/>
            <person name="Barriuso J."/>
            <person name="Kellner H."/>
            <person name="Castanera R."/>
            <person name="Alfaro M."/>
            <person name="Ramirez L."/>
            <person name="Pisabarro A.G."/>
            <person name="Kuo A."/>
            <person name="Tritt A."/>
            <person name="Lipzen A."/>
            <person name="He G."/>
            <person name="Yan M."/>
            <person name="Ng V."/>
            <person name="Cullen D."/>
            <person name="Martin F."/>
            <person name="Rosso M.-N."/>
            <person name="Henrissat B."/>
            <person name="Hibbett D."/>
            <person name="Martinez A.T."/>
            <person name="Grigoriev I.V."/>
        </authorList>
    </citation>
    <scope>NUCLEOTIDE SEQUENCE</scope>
    <source>
        <strain evidence="6">CBS 247.69</strain>
    </source>
</reference>
<dbReference type="Gene3D" id="3.20.20.140">
    <property type="entry name" value="Metal-dependent hydrolases"/>
    <property type="match status" value="1"/>
</dbReference>
<dbReference type="GO" id="GO:0005829">
    <property type="term" value="C:cytosol"/>
    <property type="evidence" value="ECO:0007669"/>
    <property type="project" value="TreeGrafter"/>
</dbReference>
<dbReference type="OrthoDB" id="194468at2759"/>
<keyword evidence="2" id="KW-0479">Metal-binding</keyword>
<organism evidence="6 7">
    <name type="scientific">Collybia nuda</name>
    <dbReference type="NCBI Taxonomy" id="64659"/>
    <lineage>
        <taxon>Eukaryota</taxon>
        <taxon>Fungi</taxon>
        <taxon>Dikarya</taxon>
        <taxon>Basidiomycota</taxon>
        <taxon>Agaricomycotina</taxon>
        <taxon>Agaricomycetes</taxon>
        <taxon>Agaricomycetidae</taxon>
        <taxon>Agaricales</taxon>
        <taxon>Tricholomatineae</taxon>
        <taxon>Clitocybaceae</taxon>
        <taxon>Collybia</taxon>
    </lineage>
</organism>
<keyword evidence="7" id="KW-1185">Reference proteome</keyword>
<dbReference type="InterPro" id="IPR051607">
    <property type="entry name" value="Metallo-dep_hydrolases"/>
</dbReference>
<protein>
    <recommendedName>
        <fullName evidence="5">Amidohydrolase-related domain-containing protein</fullName>
    </recommendedName>
</protein>
<dbReference type="PANTHER" id="PTHR11271:SF6">
    <property type="entry name" value="GUANINE DEAMINASE"/>
    <property type="match status" value="1"/>
</dbReference>
<evidence type="ECO:0000256" key="4">
    <source>
        <dbReference type="ARBA" id="ARBA00022833"/>
    </source>
</evidence>
<feature type="domain" description="Amidohydrolase-related" evidence="5">
    <location>
        <begin position="66"/>
        <end position="428"/>
    </location>
</feature>
<dbReference type="SUPFAM" id="SSF51556">
    <property type="entry name" value="Metallo-dependent hydrolases"/>
    <property type="match status" value="1"/>
</dbReference>
<evidence type="ECO:0000256" key="1">
    <source>
        <dbReference type="ARBA" id="ARBA00001947"/>
    </source>
</evidence>
<keyword evidence="3" id="KW-0378">Hydrolase</keyword>
<dbReference type="AlphaFoldDB" id="A0A9P6CCT2"/>
<dbReference type="InterPro" id="IPR011059">
    <property type="entry name" value="Metal-dep_hydrolase_composite"/>
</dbReference>
<dbReference type="Gene3D" id="2.30.40.10">
    <property type="entry name" value="Urease, subunit C, domain 1"/>
    <property type="match status" value="1"/>
</dbReference>
<dbReference type="SUPFAM" id="SSF51338">
    <property type="entry name" value="Composite domain of metallo-dependent hydrolases"/>
    <property type="match status" value="1"/>
</dbReference>
<name>A0A9P6CCT2_9AGAR</name>
<dbReference type="InterPro" id="IPR006680">
    <property type="entry name" value="Amidohydro-rel"/>
</dbReference>
<keyword evidence="4" id="KW-0862">Zinc</keyword>